<proteinExistence type="predicted"/>
<dbReference type="EMBL" id="RKRA01000001">
    <property type="protein sequence ID" value="RPF28347.1"/>
    <property type="molecule type" value="Genomic_DNA"/>
</dbReference>
<organism evidence="1 2">
    <name type="scientific">Georgenia muralis</name>
    <dbReference type="NCBI Taxonomy" id="154117"/>
    <lineage>
        <taxon>Bacteria</taxon>
        <taxon>Bacillati</taxon>
        <taxon>Actinomycetota</taxon>
        <taxon>Actinomycetes</taxon>
        <taxon>Micrococcales</taxon>
        <taxon>Bogoriellaceae</taxon>
        <taxon>Georgenia</taxon>
    </lineage>
</organism>
<dbReference type="AlphaFoldDB" id="A0A3N4Z7Q8"/>
<dbReference type="InterPro" id="IPR036412">
    <property type="entry name" value="HAD-like_sf"/>
</dbReference>
<dbReference type="GO" id="GO:0000287">
    <property type="term" value="F:magnesium ion binding"/>
    <property type="evidence" value="ECO:0007669"/>
    <property type="project" value="TreeGrafter"/>
</dbReference>
<evidence type="ECO:0000313" key="1">
    <source>
        <dbReference type="EMBL" id="RPF28347.1"/>
    </source>
</evidence>
<gene>
    <name evidence="1" type="ORF">EDD32_2872</name>
</gene>
<reference evidence="1 2" key="1">
    <citation type="submission" date="2018-11" db="EMBL/GenBank/DDBJ databases">
        <title>Sequencing the genomes of 1000 actinobacteria strains.</title>
        <authorList>
            <person name="Klenk H.-P."/>
        </authorList>
    </citation>
    <scope>NUCLEOTIDE SEQUENCE [LARGE SCALE GENOMIC DNA]</scope>
    <source>
        <strain evidence="1 2">DSM 14418</strain>
    </source>
</reference>
<dbReference type="OrthoDB" id="3180855at2"/>
<dbReference type="Proteomes" id="UP000280726">
    <property type="component" value="Unassembled WGS sequence"/>
</dbReference>
<sequence>MRRRRAIFLDVDGTFADRGVVPAGHVTAVRAARAAGHLVLLCTGRPRSMLPERILEAGFDGFVAAAGGYVEVAGEVLVDRRFPAALAARVVEVLDTHDVAYVLEAPDALYGPVGIDERLRSLLSGQLGGDDEQEGPVDILRALRMSADLTGASFGKVTMFDSPVPIALLGTTLGEEVGVLPSSIPGMGDSAGELFLTGVHKAAGMAVVAEHLGVAQHDTVAFGDGLNDLEMLQYAGVGVAIEGADPRVLAVSDRTARGPGEEGLADAFAALGLL</sequence>
<protein>
    <recommendedName>
        <fullName evidence="3">Cof subfamily protein (Haloacid dehalogenase superfamily)/HAD superfamily hydrolase (TIGR01484 family)</fullName>
    </recommendedName>
</protein>
<dbReference type="GO" id="GO:0016791">
    <property type="term" value="F:phosphatase activity"/>
    <property type="evidence" value="ECO:0007669"/>
    <property type="project" value="TreeGrafter"/>
</dbReference>
<dbReference type="SUPFAM" id="SSF56784">
    <property type="entry name" value="HAD-like"/>
    <property type="match status" value="1"/>
</dbReference>
<dbReference type="InterPro" id="IPR023214">
    <property type="entry name" value="HAD_sf"/>
</dbReference>
<dbReference type="PANTHER" id="PTHR10000">
    <property type="entry name" value="PHOSPHOSERINE PHOSPHATASE"/>
    <property type="match status" value="1"/>
</dbReference>
<dbReference type="GO" id="GO:0005829">
    <property type="term" value="C:cytosol"/>
    <property type="evidence" value="ECO:0007669"/>
    <property type="project" value="TreeGrafter"/>
</dbReference>
<name>A0A3N4Z7Q8_9MICO</name>
<dbReference type="Gene3D" id="3.30.1240.10">
    <property type="match status" value="1"/>
</dbReference>
<dbReference type="PANTHER" id="PTHR10000:SF25">
    <property type="entry name" value="PHOSPHATASE YKRA-RELATED"/>
    <property type="match status" value="1"/>
</dbReference>
<evidence type="ECO:0008006" key="3">
    <source>
        <dbReference type="Google" id="ProtNLM"/>
    </source>
</evidence>
<dbReference type="Gene3D" id="3.40.50.1000">
    <property type="entry name" value="HAD superfamily/HAD-like"/>
    <property type="match status" value="1"/>
</dbReference>
<comment type="caution">
    <text evidence="1">The sequence shown here is derived from an EMBL/GenBank/DDBJ whole genome shotgun (WGS) entry which is preliminary data.</text>
</comment>
<accession>A0A3N4Z7Q8</accession>
<dbReference type="RefSeq" id="WP_123918501.1">
    <property type="nucleotide sequence ID" value="NZ_RKRA01000001.1"/>
</dbReference>
<evidence type="ECO:0000313" key="2">
    <source>
        <dbReference type="Proteomes" id="UP000280726"/>
    </source>
</evidence>
<keyword evidence="2" id="KW-1185">Reference proteome</keyword>
<dbReference type="Pfam" id="PF08282">
    <property type="entry name" value="Hydrolase_3"/>
    <property type="match status" value="1"/>
</dbReference>